<comment type="caution">
    <text evidence="1">The sequence shown here is derived from an EMBL/GenBank/DDBJ whole genome shotgun (WGS) entry which is preliminary data.</text>
</comment>
<evidence type="ECO:0000313" key="2">
    <source>
        <dbReference type="Proteomes" id="UP001605036"/>
    </source>
</evidence>
<proteinExistence type="predicted"/>
<name>A0ABD1XVS1_9MARC</name>
<dbReference type="EMBL" id="JBHFFA010000007">
    <property type="protein sequence ID" value="KAL2612910.1"/>
    <property type="molecule type" value="Genomic_DNA"/>
</dbReference>
<gene>
    <name evidence="1" type="ORF">R1flu_024602</name>
</gene>
<sequence length="142" mass="15829">MDGGYSPPLQFAAREVVVATSSPTDTASQCMGHAFRPVKFQRLTRAWGQRLVPAARERGSASGSVPCASEMTDAASVVVEEEETDESLEKIDNDDVKEEIRVEKEVEHKHLRELGVYGMADAGFYRPTSYHFVTLRRHRKSS</sequence>
<organism evidence="1 2">
    <name type="scientific">Riccia fluitans</name>
    <dbReference type="NCBI Taxonomy" id="41844"/>
    <lineage>
        <taxon>Eukaryota</taxon>
        <taxon>Viridiplantae</taxon>
        <taxon>Streptophyta</taxon>
        <taxon>Embryophyta</taxon>
        <taxon>Marchantiophyta</taxon>
        <taxon>Marchantiopsida</taxon>
        <taxon>Marchantiidae</taxon>
        <taxon>Marchantiales</taxon>
        <taxon>Ricciaceae</taxon>
        <taxon>Riccia</taxon>
    </lineage>
</organism>
<keyword evidence="2" id="KW-1185">Reference proteome</keyword>
<accession>A0ABD1XVS1</accession>
<dbReference type="Proteomes" id="UP001605036">
    <property type="component" value="Unassembled WGS sequence"/>
</dbReference>
<protein>
    <submittedName>
        <fullName evidence="1">Uncharacterized protein</fullName>
    </submittedName>
</protein>
<evidence type="ECO:0000313" key="1">
    <source>
        <dbReference type="EMBL" id="KAL2612910.1"/>
    </source>
</evidence>
<reference evidence="1 2" key="1">
    <citation type="submission" date="2024-09" db="EMBL/GenBank/DDBJ databases">
        <title>Chromosome-scale assembly of Riccia fluitans.</title>
        <authorList>
            <person name="Paukszto L."/>
            <person name="Sawicki J."/>
            <person name="Karawczyk K."/>
            <person name="Piernik-Szablinska J."/>
            <person name="Szczecinska M."/>
            <person name="Mazdziarz M."/>
        </authorList>
    </citation>
    <scope>NUCLEOTIDE SEQUENCE [LARGE SCALE GENOMIC DNA]</scope>
    <source>
        <strain evidence="1">Rf_01</strain>
        <tissue evidence="1">Aerial parts of the thallus</tissue>
    </source>
</reference>
<dbReference type="AlphaFoldDB" id="A0ABD1XVS1"/>